<keyword evidence="4 7" id="KW-0508">mRNA splicing</keyword>
<keyword evidence="3 7" id="KW-0507">mRNA processing</keyword>
<proteinExistence type="inferred from homology"/>
<reference evidence="9" key="1">
    <citation type="submission" date="2022-11" db="UniProtKB">
        <authorList>
            <consortium name="WormBaseParasite"/>
        </authorList>
    </citation>
    <scope>IDENTIFICATION</scope>
</reference>
<comment type="subcellular location">
    <subcellularLocation>
        <location evidence="1">Cytoplasm</location>
    </subcellularLocation>
</comment>
<dbReference type="AlphaFoldDB" id="A0A914WWM1"/>
<dbReference type="GO" id="GO:0032797">
    <property type="term" value="C:SMN complex"/>
    <property type="evidence" value="ECO:0007669"/>
    <property type="project" value="UniProtKB-UniRule"/>
</dbReference>
<evidence type="ECO:0000256" key="6">
    <source>
        <dbReference type="ARBA" id="ARBA00047179"/>
    </source>
</evidence>
<evidence type="ECO:0000313" key="9">
    <source>
        <dbReference type="WBParaSite" id="PSAMB.scaffold552size47466.g7119.t1"/>
    </source>
</evidence>
<evidence type="ECO:0000256" key="3">
    <source>
        <dbReference type="ARBA" id="ARBA00022664"/>
    </source>
</evidence>
<dbReference type="Pfam" id="PF04938">
    <property type="entry name" value="SIP1"/>
    <property type="match status" value="1"/>
</dbReference>
<dbReference type="GO" id="GO:0000387">
    <property type="term" value="P:spliceosomal snRNP assembly"/>
    <property type="evidence" value="ECO:0007669"/>
    <property type="project" value="UniProtKB-UniRule"/>
</dbReference>
<comment type="subunit">
    <text evidence="7">Part of the core SMN complex.</text>
</comment>
<dbReference type="PIRSF" id="PIRSF038038">
    <property type="entry name" value="SMN_Gemin2"/>
    <property type="match status" value="1"/>
</dbReference>
<keyword evidence="8" id="KW-1185">Reference proteome</keyword>
<dbReference type="GO" id="GO:0000245">
    <property type="term" value="P:spliceosomal complex assembly"/>
    <property type="evidence" value="ECO:0007669"/>
    <property type="project" value="UniProtKB-UniRule"/>
</dbReference>
<dbReference type="Proteomes" id="UP000887566">
    <property type="component" value="Unplaced"/>
</dbReference>
<protein>
    <recommendedName>
        <fullName evidence="6 7">Gem-associated protein 2</fullName>
    </recommendedName>
</protein>
<sequence>RVNLDEPPRTVEDYLKQVIVSRNQCAEVVAVELDQSKFGISTSARQATVLIRQDQPSTAAPPLAWQEKQCADFSQLRSRLVVLRAQLKERLKENFGSRWQFPNTNNESSWKSFCLKKASGITDTIGAKAASVGHHEGTPPILELVLSLPTPQVNQLFAFQVDWFISDGYSPALMQWLYALMAVLEKPLDADVCASLRDLARQCRILRNTLPPDDPRLREFSFFIAIVANYFVQRDLAD</sequence>
<comment type="function">
    <text evidence="7">The SMN complex catalyzes the assembly of small nuclear ribonucleoproteins (snRNPs), the building blocks of the spliceosome, and thereby plays an important role in the splicing of cellular pre-mRNAs.</text>
</comment>
<accession>A0A914WWM1</accession>
<keyword evidence="2 7" id="KW-0963">Cytoplasm</keyword>
<evidence type="ECO:0000313" key="8">
    <source>
        <dbReference type="Proteomes" id="UP000887566"/>
    </source>
</evidence>
<dbReference type="InterPro" id="IPR035426">
    <property type="entry name" value="Gemin2/Brr1"/>
</dbReference>
<organism evidence="8 9">
    <name type="scientific">Plectus sambesii</name>
    <dbReference type="NCBI Taxonomy" id="2011161"/>
    <lineage>
        <taxon>Eukaryota</taxon>
        <taxon>Metazoa</taxon>
        <taxon>Ecdysozoa</taxon>
        <taxon>Nematoda</taxon>
        <taxon>Chromadorea</taxon>
        <taxon>Plectida</taxon>
        <taxon>Plectina</taxon>
        <taxon>Plectoidea</taxon>
        <taxon>Plectidae</taxon>
        <taxon>Plectus</taxon>
    </lineage>
</organism>
<evidence type="ECO:0000256" key="4">
    <source>
        <dbReference type="ARBA" id="ARBA00023187"/>
    </source>
</evidence>
<dbReference type="InterPro" id="IPR017364">
    <property type="entry name" value="GEMIN2"/>
</dbReference>
<evidence type="ECO:0000256" key="5">
    <source>
        <dbReference type="ARBA" id="ARBA00025758"/>
    </source>
</evidence>
<dbReference type="Gene3D" id="1.20.58.1070">
    <property type="match status" value="1"/>
</dbReference>
<evidence type="ECO:0000256" key="2">
    <source>
        <dbReference type="ARBA" id="ARBA00022490"/>
    </source>
</evidence>
<dbReference type="GO" id="GO:0005681">
    <property type="term" value="C:spliceosomal complex"/>
    <property type="evidence" value="ECO:0007669"/>
    <property type="project" value="UniProtKB-UniRule"/>
</dbReference>
<dbReference type="PANTHER" id="PTHR12794:SF0">
    <property type="entry name" value="GEM-ASSOCIATED PROTEIN 2"/>
    <property type="match status" value="1"/>
</dbReference>
<dbReference type="WBParaSite" id="PSAMB.scaffold552size47466.g7119.t1">
    <property type="protein sequence ID" value="PSAMB.scaffold552size47466.g7119.t1"/>
    <property type="gene ID" value="PSAMB.scaffold552size47466.g7119"/>
</dbReference>
<dbReference type="PANTHER" id="PTHR12794">
    <property type="entry name" value="GEMIN2"/>
    <property type="match status" value="1"/>
</dbReference>
<evidence type="ECO:0000256" key="7">
    <source>
        <dbReference type="PIRNR" id="PIRNR038038"/>
    </source>
</evidence>
<comment type="similarity">
    <text evidence="5 7">Belongs to the gemin-2 family.</text>
</comment>
<evidence type="ECO:0000256" key="1">
    <source>
        <dbReference type="ARBA" id="ARBA00004496"/>
    </source>
</evidence>
<name>A0A914WWM1_9BILA</name>